<dbReference type="GO" id="GO:0004867">
    <property type="term" value="F:serine-type endopeptidase inhibitor activity"/>
    <property type="evidence" value="ECO:0007669"/>
    <property type="project" value="InterPro"/>
</dbReference>
<evidence type="ECO:0000256" key="1">
    <source>
        <dbReference type="ARBA" id="ARBA00009500"/>
    </source>
</evidence>
<dbReference type="InterPro" id="IPR000215">
    <property type="entry name" value="Serpin_fam"/>
</dbReference>
<evidence type="ECO:0000259" key="2">
    <source>
        <dbReference type="Pfam" id="PF00079"/>
    </source>
</evidence>
<dbReference type="AlphaFoldDB" id="X6M407"/>
<dbReference type="PANTHER" id="PTHR11461:SF211">
    <property type="entry name" value="GH10112P-RELATED"/>
    <property type="match status" value="1"/>
</dbReference>
<comment type="caution">
    <text evidence="3">The sequence shown here is derived from an EMBL/GenBank/DDBJ whole genome shotgun (WGS) entry which is preliminary data.</text>
</comment>
<dbReference type="InterPro" id="IPR023796">
    <property type="entry name" value="Serpin_dom"/>
</dbReference>
<dbReference type="PANTHER" id="PTHR11461">
    <property type="entry name" value="SERINE PROTEASE INHIBITOR, SERPIN"/>
    <property type="match status" value="1"/>
</dbReference>
<evidence type="ECO:0000313" key="3">
    <source>
        <dbReference type="EMBL" id="ETO08346.1"/>
    </source>
</evidence>
<dbReference type="SUPFAM" id="SSF56574">
    <property type="entry name" value="Serpins"/>
    <property type="match status" value="1"/>
</dbReference>
<name>X6M407_RETFI</name>
<dbReference type="GO" id="GO:0005615">
    <property type="term" value="C:extracellular space"/>
    <property type="evidence" value="ECO:0007669"/>
    <property type="project" value="InterPro"/>
</dbReference>
<comment type="similarity">
    <text evidence="1">Belongs to the serpin family.</text>
</comment>
<dbReference type="OrthoDB" id="1063785at2759"/>
<dbReference type="Proteomes" id="UP000023152">
    <property type="component" value="Unassembled WGS sequence"/>
</dbReference>
<dbReference type="EMBL" id="ASPP01025125">
    <property type="protein sequence ID" value="ETO08346.1"/>
    <property type="molecule type" value="Genomic_DNA"/>
</dbReference>
<dbReference type="InterPro" id="IPR036186">
    <property type="entry name" value="Serpin_sf"/>
</dbReference>
<keyword evidence="4" id="KW-1185">Reference proteome</keyword>
<protein>
    <submittedName>
        <fullName evidence="3">Leukocyte elastase inhibitor</fullName>
    </submittedName>
</protein>
<sequence length="136" mass="15410">MKCKKSLEQLTTYEQKSYPRFVNLNVPKFKCETLTTPISNYQSMGINKAFNTSADFDDMFDDKGITYIKGIYHKALIEVDEKGTVAAAVTAIVTKSGCCMGTETELQPLEIIFDSPFDFYIYDSESHIILFSGYFC</sequence>
<proteinExistence type="inferred from homology"/>
<evidence type="ECO:0000313" key="4">
    <source>
        <dbReference type="Proteomes" id="UP000023152"/>
    </source>
</evidence>
<accession>X6M407</accession>
<reference evidence="3 4" key="1">
    <citation type="journal article" date="2013" name="Curr. Biol.">
        <title>The Genome of the Foraminiferan Reticulomyxa filosa.</title>
        <authorList>
            <person name="Glockner G."/>
            <person name="Hulsmann N."/>
            <person name="Schleicher M."/>
            <person name="Noegel A.A."/>
            <person name="Eichinger L."/>
            <person name="Gallinger C."/>
            <person name="Pawlowski J."/>
            <person name="Sierra R."/>
            <person name="Euteneuer U."/>
            <person name="Pillet L."/>
            <person name="Moustafa A."/>
            <person name="Platzer M."/>
            <person name="Groth M."/>
            <person name="Szafranski K."/>
            <person name="Schliwa M."/>
        </authorList>
    </citation>
    <scope>NUCLEOTIDE SEQUENCE [LARGE SCALE GENOMIC DNA]</scope>
</reference>
<dbReference type="Pfam" id="PF00079">
    <property type="entry name" value="Serpin"/>
    <property type="match status" value="1"/>
</dbReference>
<feature type="domain" description="Serpin" evidence="2">
    <location>
        <begin position="5"/>
        <end position="135"/>
    </location>
</feature>
<dbReference type="Gene3D" id="3.30.497.10">
    <property type="entry name" value="Antithrombin, subunit I, domain 2"/>
    <property type="match status" value="1"/>
</dbReference>
<organism evidence="3 4">
    <name type="scientific">Reticulomyxa filosa</name>
    <dbReference type="NCBI Taxonomy" id="46433"/>
    <lineage>
        <taxon>Eukaryota</taxon>
        <taxon>Sar</taxon>
        <taxon>Rhizaria</taxon>
        <taxon>Retaria</taxon>
        <taxon>Foraminifera</taxon>
        <taxon>Monothalamids</taxon>
        <taxon>Reticulomyxidae</taxon>
        <taxon>Reticulomyxa</taxon>
    </lineage>
</organism>
<gene>
    <name evidence="3" type="ORF">RFI_29043</name>
</gene>
<dbReference type="InterPro" id="IPR042178">
    <property type="entry name" value="Serpin_sf_1"/>
</dbReference>